<evidence type="ECO:0000313" key="16">
    <source>
        <dbReference type="RefSeq" id="XP_065651557.1"/>
    </source>
</evidence>
<dbReference type="Proteomes" id="UP001652625">
    <property type="component" value="Chromosome 04"/>
</dbReference>
<dbReference type="Pfam" id="PF23558">
    <property type="entry name" value="TPR_P4H"/>
    <property type="match status" value="1"/>
</dbReference>
<comment type="function">
    <text evidence="2">Catalyzes the post-translational formation of 4-hydroxyproline in -Xaa-Pro-Gly- sequences in collagens and other proteins.</text>
</comment>
<dbReference type="GeneID" id="100211222"/>
<feature type="chain" id="PRO_5046177266" description="procollagen-proline 4-dioxygenase" evidence="13">
    <location>
        <begin position="23"/>
        <end position="542"/>
    </location>
</feature>
<dbReference type="SUPFAM" id="SSF48452">
    <property type="entry name" value="TPR-like"/>
    <property type="match status" value="1"/>
</dbReference>
<evidence type="ECO:0000256" key="5">
    <source>
        <dbReference type="ARBA" id="ARBA00012269"/>
    </source>
</evidence>
<dbReference type="PANTHER" id="PTHR10869:SF244">
    <property type="entry name" value="PROLYL 4-HYDROXYLASE SUBUNIT ALPHA-2"/>
    <property type="match status" value="1"/>
</dbReference>
<comment type="subcellular location">
    <subcellularLocation>
        <location evidence="3">Endoplasmic reticulum lumen</location>
    </subcellularLocation>
</comment>
<dbReference type="EC" id="1.14.11.2" evidence="5"/>
<dbReference type="Pfam" id="PF08336">
    <property type="entry name" value="P4Ha_N"/>
    <property type="match status" value="1"/>
</dbReference>
<keyword evidence="15" id="KW-1185">Reference proteome</keyword>
<evidence type="ECO:0000256" key="7">
    <source>
        <dbReference type="ARBA" id="ARBA00022824"/>
    </source>
</evidence>
<dbReference type="InterPro" id="IPR005123">
    <property type="entry name" value="Oxoglu/Fe-dep_dioxygenase_dom"/>
</dbReference>
<name>A0ABM4BQX9_HYDVU</name>
<gene>
    <name evidence="16" type="primary">LOC100211222</name>
</gene>
<dbReference type="Gene3D" id="2.60.120.620">
    <property type="entry name" value="q2cbj1_9rhob like domain"/>
    <property type="match status" value="1"/>
</dbReference>
<dbReference type="InterPro" id="IPR013547">
    <property type="entry name" value="P4H_N"/>
</dbReference>
<keyword evidence="9" id="KW-0223">Dioxygenase</keyword>
<evidence type="ECO:0000313" key="15">
    <source>
        <dbReference type="Proteomes" id="UP001652625"/>
    </source>
</evidence>
<reference evidence="16" key="1">
    <citation type="submission" date="2025-08" db="UniProtKB">
        <authorList>
            <consortium name="RefSeq"/>
        </authorList>
    </citation>
    <scope>IDENTIFICATION</scope>
</reference>
<sequence length="542" mass="62467">MKEYKKYIVINLLAAFIYFCSSEPEGNVYQSIAHLEPLVEIERRLIKVAREYLDDEKLKLKSLQGFAKSVRESLELSKDDPIKYLGNPVNSYLLIKRFTSGWKDLADLLSINDEKANDIKTILKANEIFLPTYDIDMVGATAAMFRLQDTYNITAREIAEGEISGVKKTKHKLTAQQCLEIAEMAHDSRRYVHMASWLKEAERIMDDPTLKDRIGNITRLQINEFLAWMNYLSNDMKEALKYTNLVLKEDPSNAQALKNKPIYEWYVFHNQKGNDPESQYMEMAKQIQDVFIASRYARACRRDQRTKTIAVKDVNNLVCFYKNNKPRLILKPLKVTRMHDNPDVLVFHEIITEEVAEKIRDVANPRLRPSEVIDPIIQKHVTASYRVSKNVFFDDAFEEEFEISRKLRPLVEDATDLNDDFSEQLQVNNYGLGGQYEFHVDFGDPGSPLDKHEHGNRIATLLIYLSDVERGGDTVFTRLGLSLKPKLGDAAFWHNLYKNGSGIYATEHASCPVVSGSKWVANKWFHTLGNEFTRKCSLNKNE</sequence>
<keyword evidence="12" id="KW-0325">Glycoprotein</keyword>
<evidence type="ECO:0000256" key="9">
    <source>
        <dbReference type="ARBA" id="ARBA00022964"/>
    </source>
</evidence>
<keyword evidence="7" id="KW-0256">Endoplasmic reticulum</keyword>
<dbReference type="PROSITE" id="PS51471">
    <property type="entry name" value="FE2OG_OXY"/>
    <property type="match status" value="1"/>
</dbReference>
<dbReference type="PANTHER" id="PTHR10869">
    <property type="entry name" value="PROLYL 4-HYDROXYLASE ALPHA SUBUNIT"/>
    <property type="match status" value="1"/>
</dbReference>
<evidence type="ECO:0000256" key="6">
    <source>
        <dbReference type="ARBA" id="ARBA00022723"/>
    </source>
</evidence>
<comment type="cofactor">
    <cofactor evidence="1">
        <name>L-ascorbate</name>
        <dbReference type="ChEBI" id="CHEBI:38290"/>
    </cofactor>
</comment>
<dbReference type="Gene3D" id="1.25.40.10">
    <property type="entry name" value="Tetratricopeptide repeat domain"/>
    <property type="match status" value="1"/>
</dbReference>
<dbReference type="InterPro" id="IPR006620">
    <property type="entry name" value="Pro_4_hyd_alph"/>
</dbReference>
<evidence type="ECO:0000256" key="4">
    <source>
        <dbReference type="ARBA" id="ARBA00006511"/>
    </source>
</evidence>
<evidence type="ECO:0000256" key="13">
    <source>
        <dbReference type="SAM" id="SignalP"/>
    </source>
</evidence>
<evidence type="ECO:0000256" key="10">
    <source>
        <dbReference type="ARBA" id="ARBA00023002"/>
    </source>
</evidence>
<dbReference type="SMART" id="SM00702">
    <property type="entry name" value="P4Hc"/>
    <property type="match status" value="1"/>
</dbReference>
<dbReference type="InterPro" id="IPR059068">
    <property type="entry name" value="TPR_P4H"/>
</dbReference>
<accession>A0ABM4BQX9</accession>
<keyword evidence="13" id="KW-0732">Signal</keyword>
<dbReference type="InterPro" id="IPR044862">
    <property type="entry name" value="Pro_4_hyd_alph_FE2OG_OXY"/>
</dbReference>
<dbReference type="Pfam" id="PF13640">
    <property type="entry name" value="2OG-FeII_Oxy_3"/>
    <property type="match status" value="1"/>
</dbReference>
<keyword evidence="10" id="KW-0560">Oxidoreductase</keyword>
<evidence type="ECO:0000256" key="12">
    <source>
        <dbReference type="ARBA" id="ARBA00023180"/>
    </source>
</evidence>
<evidence type="ECO:0000256" key="8">
    <source>
        <dbReference type="ARBA" id="ARBA00022896"/>
    </source>
</evidence>
<proteinExistence type="inferred from homology"/>
<evidence type="ECO:0000256" key="1">
    <source>
        <dbReference type="ARBA" id="ARBA00001961"/>
    </source>
</evidence>
<comment type="similarity">
    <text evidence="4">Belongs to the P4HA family.</text>
</comment>
<keyword evidence="8" id="KW-0847">Vitamin C</keyword>
<keyword evidence="11" id="KW-0408">Iron</keyword>
<evidence type="ECO:0000259" key="14">
    <source>
        <dbReference type="PROSITE" id="PS51471"/>
    </source>
</evidence>
<dbReference type="RefSeq" id="XP_065651557.1">
    <property type="nucleotide sequence ID" value="XM_065795485.1"/>
</dbReference>
<feature type="domain" description="Fe2OG dioxygenase" evidence="14">
    <location>
        <begin position="421"/>
        <end position="527"/>
    </location>
</feature>
<keyword evidence="6" id="KW-0479">Metal-binding</keyword>
<evidence type="ECO:0000256" key="11">
    <source>
        <dbReference type="ARBA" id="ARBA00023004"/>
    </source>
</evidence>
<evidence type="ECO:0000256" key="2">
    <source>
        <dbReference type="ARBA" id="ARBA00002035"/>
    </source>
</evidence>
<dbReference type="InterPro" id="IPR045054">
    <property type="entry name" value="P4HA-like"/>
</dbReference>
<dbReference type="InterPro" id="IPR011990">
    <property type="entry name" value="TPR-like_helical_dom_sf"/>
</dbReference>
<feature type="signal peptide" evidence="13">
    <location>
        <begin position="1"/>
        <end position="22"/>
    </location>
</feature>
<organism evidence="15 16">
    <name type="scientific">Hydra vulgaris</name>
    <name type="common">Hydra</name>
    <name type="synonym">Hydra attenuata</name>
    <dbReference type="NCBI Taxonomy" id="6087"/>
    <lineage>
        <taxon>Eukaryota</taxon>
        <taxon>Metazoa</taxon>
        <taxon>Cnidaria</taxon>
        <taxon>Hydrozoa</taxon>
        <taxon>Hydroidolina</taxon>
        <taxon>Anthoathecata</taxon>
        <taxon>Aplanulata</taxon>
        <taxon>Hydridae</taxon>
        <taxon>Hydra</taxon>
    </lineage>
</organism>
<dbReference type="Gene3D" id="6.10.140.1460">
    <property type="match status" value="1"/>
</dbReference>
<protein>
    <recommendedName>
        <fullName evidence="5">procollagen-proline 4-dioxygenase</fullName>
        <ecNumber evidence="5">1.14.11.2</ecNumber>
    </recommendedName>
</protein>
<evidence type="ECO:0000256" key="3">
    <source>
        <dbReference type="ARBA" id="ARBA00004319"/>
    </source>
</evidence>